<dbReference type="InterPro" id="IPR030842">
    <property type="entry name" value="TF_NusA_bacterial"/>
</dbReference>
<keyword evidence="1 7" id="KW-0806">Transcription termination</keyword>
<keyword evidence="9" id="KW-0251">Elongation factor</keyword>
<dbReference type="EMBL" id="LR134533">
    <property type="protein sequence ID" value="VEJ50589.1"/>
    <property type="molecule type" value="Genomic_DNA"/>
</dbReference>
<dbReference type="OrthoDB" id="9807233at2"/>
<dbReference type="Gene3D" id="3.30.1480.10">
    <property type="entry name" value="NusA, N-terminal domain"/>
    <property type="match status" value="1"/>
</dbReference>
<dbReference type="PANTHER" id="PTHR22648:SF0">
    <property type="entry name" value="TRANSCRIPTION TERMINATION_ANTITERMINATION PROTEIN NUSA"/>
    <property type="match status" value="1"/>
</dbReference>
<organism evidence="9 10">
    <name type="scientific">Neisseria weaveri</name>
    <dbReference type="NCBI Taxonomy" id="28091"/>
    <lineage>
        <taxon>Bacteria</taxon>
        <taxon>Pseudomonadati</taxon>
        <taxon>Pseudomonadota</taxon>
        <taxon>Betaproteobacteria</taxon>
        <taxon>Neisseriales</taxon>
        <taxon>Neisseriaceae</taxon>
        <taxon>Neisseria</taxon>
    </lineage>
</organism>
<dbReference type="InterPro" id="IPR036555">
    <property type="entry name" value="NusA_N_sf"/>
</dbReference>
<dbReference type="Pfam" id="PF26594">
    <property type="entry name" value="KH_NusA_2nd"/>
    <property type="match status" value="1"/>
</dbReference>
<keyword evidence="2 7" id="KW-0963">Cytoplasm</keyword>
<evidence type="ECO:0000313" key="10">
    <source>
        <dbReference type="Proteomes" id="UP000272771"/>
    </source>
</evidence>
<evidence type="ECO:0000259" key="8">
    <source>
        <dbReference type="PROSITE" id="PS50126"/>
    </source>
</evidence>
<dbReference type="GO" id="GO:0005829">
    <property type="term" value="C:cytosol"/>
    <property type="evidence" value="ECO:0007669"/>
    <property type="project" value="TreeGrafter"/>
</dbReference>
<dbReference type="GO" id="GO:0003700">
    <property type="term" value="F:DNA-binding transcription factor activity"/>
    <property type="evidence" value="ECO:0007669"/>
    <property type="project" value="InterPro"/>
</dbReference>
<dbReference type="SUPFAM" id="SSF47794">
    <property type="entry name" value="Rad51 N-terminal domain-like"/>
    <property type="match status" value="2"/>
</dbReference>
<dbReference type="InterPro" id="IPR010995">
    <property type="entry name" value="DNA_repair_Rad51/TF_NusA_a-hlx"/>
</dbReference>
<keyword evidence="10" id="KW-1185">Reference proteome</keyword>
<comment type="function">
    <text evidence="7">Participates in both transcription termination and antitermination.</text>
</comment>
<dbReference type="STRING" id="28091.SAMEA3174300_01397"/>
<dbReference type="InterPro" id="IPR012340">
    <property type="entry name" value="NA-bd_OB-fold"/>
</dbReference>
<dbReference type="GO" id="GO:0000166">
    <property type="term" value="F:nucleotide binding"/>
    <property type="evidence" value="ECO:0007669"/>
    <property type="project" value="InterPro"/>
</dbReference>
<name>A0A3S5F9N4_9NEIS</name>
<accession>A0A3S5F9N4</accession>
<dbReference type="SUPFAM" id="SSF50249">
    <property type="entry name" value="Nucleic acid-binding proteins"/>
    <property type="match status" value="1"/>
</dbReference>
<evidence type="ECO:0000256" key="2">
    <source>
        <dbReference type="ARBA" id="ARBA00022490"/>
    </source>
</evidence>
<evidence type="ECO:0000256" key="6">
    <source>
        <dbReference type="ARBA" id="ARBA00023163"/>
    </source>
</evidence>
<dbReference type="Pfam" id="PF14520">
    <property type="entry name" value="HHH_5"/>
    <property type="match status" value="1"/>
</dbReference>
<keyword evidence="4 7" id="KW-0694">RNA-binding</keyword>
<dbReference type="InterPro" id="IPR004087">
    <property type="entry name" value="KH_dom"/>
</dbReference>
<dbReference type="Gene3D" id="2.40.50.140">
    <property type="entry name" value="Nucleic acid-binding proteins"/>
    <property type="match status" value="1"/>
</dbReference>
<dbReference type="AlphaFoldDB" id="A0A3S5F9N4"/>
<reference evidence="9 10" key="1">
    <citation type="submission" date="2018-12" db="EMBL/GenBank/DDBJ databases">
        <authorList>
            <consortium name="Pathogen Informatics"/>
        </authorList>
    </citation>
    <scope>NUCLEOTIDE SEQUENCE [LARGE SCALE GENOMIC DNA]</scope>
    <source>
        <strain evidence="9 10">NCTC12742</strain>
    </source>
</reference>
<dbReference type="InterPro" id="IPR013735">
    <property type="entry name" value="TF_NusA_N"/>
</dbReference>
<dbReference type="RefSeq" id="WP_004282633.1">
    <property type="nucleotide sequence ID" value="NZ_CAUJRG010000002.1"/>
</dbReference>
<dbReference type="CDD" id="cd02134">
    <property type="entry name" value="KH-II_NusA_rpt1"/>
    <property type="match status" value="1"/>
</dbReference>
<dbReference type="GO" id="GO:0006353">
    <property type="term" value="P:DNA-templated transcription termination"/>
    <property type="evidence" value="ECO:0007669"/>
    <property type="project" value="UniProtKB-UniRule"/>
</dbReference>
<dbReference type="InterPro" id="IPR010213">
    <property type="entry name" value="TF_NusA"/>
</dbReference>
<evidence type="ECO:0000256" key="5">
    <source>
        <dbReference type="ARBA" id="ARBA00023015"/>
    </source>
</evidence>
<dbReference type="PROSITE" id="PS50126">
    <property type="entry name" value="S1"/>
    <property type="match status" value="1"/>
</dbReference>
<dbReference type="SMART" id="SM00322">
    <property type="entry name" value="KH"/>
    <property type="match status" value="3"/>
</dbReference>
<dbReference type="PROSITE" id="PS50084">
    <property type="entry name" value="KH_TYPE_1"/>
    <property type="match status" value="1"/>
</dbReference>
<dbReference type="Pfam" id="PF08529">
    <property type="entry name" value="NusA_N"/>
    <property type="match status" value="1"/>
</dbReference>
<dbReference type="SUPFAM" id="SSF54814">
    <property type="entry name" value="Prokaryotic type KH domain (KH-domain type II)"/>
    <property type="match status" value="2"/>
</dbReference>
<dbReference type="InterPro" id="IPR015946">
    <property type="entry name" value="KH_dom-like_a/b"/>
</dbReference>
<keyword evidence="6 7" id="KW-0804">Transcription</keyword>
<dbReference type="FunFam" id="1.10.150.20:FF:000018">
    <property type="entry name" value="Transcription termination/antitermination protein NusA"/>
    <property type="match status" value="1"/>
</dbReference>
<dbReference type="SUPFAM" id="SSF69705">
    <property type="entry name" value="Transcription factor NusA, N-terminal domain"/>
    <property type="match status" value="1"/>
</dbReference>
<dbReference type="GO" id="GO:0003723">
    <property type="term" value="F:RNA binding"/>
    <property type="evidence" value="ECO:0007669"/>
    <property type="project" value="UniProtKB-UniRule"/>
</dbReference>
<dbReference type="Pfam" id="PF00575">
    <property type="entry name" value="S1"/>
    <property type="match status" value="1"/>
</dbReference>
<dbReference type="NCBIfam" id="TIGR01953">
    <property type="entry name" value="NusA"/>
    <property type="match status" value="1"/>
</dbReference>
<dbReference type="Gene3D" id="1.10.150.20">
    <property type="entry name" value="5' to 3' exonuclease, C-terminal subdomain"/>
    <property type="match status" value="2"/>
</dbReference>
<dbReference type="FunFam" id="3.30.300.20:FF:000002">
    <property type="entry name" value="Transcription termination/antitermination protein NusA"/>
    <property type="match status" value="1"/>
</dbReference>
<evidence type="ECO:0000256" key="1">
    <source>
        <dbReference type="ARBA" id="ARBA00022472"/>
    </source>
</evidence>
<sequence>MSREMLLLAEALASEKNVNTEVVFEALEFALSTAAKKKADREHMDVRVEIDRNTGEYRTFRRWLIVADEDYTYPDVEKTIEEIQEEIPGTTIQIGEYYEEQLENEGFGRQAAQTAKQIILQRIRDAEREQILGEFLVRKDDIIMGTVKRVERHGVILEINRLDALLPRDQMIPRENFRNGDRVRVAFLRVDEIGNSGRKQVVVSRTSNDFLVKLFAMEVPEIEDGLLEIKEVARDPGQRAKIAVKANDQRIDPQGTCIGVRGSRVNAVTNELAGERIDVVLWSPETAQFVINALSPAEVTRILIDEDKHSVDVIVAEDQLALAIGRGGQNVRLAADLTGWQLNIMTVAEAEERHAAEDEAIRNLFIENLNVDTETANILVQEGFATLEEVAYVPAEELLEIDGFDEQVVEMLRNRARDALLTQAIASEEKLEDVADDMRELEGIDQDMLRNLAQAGVTTRDDLAELSVDELIEITGVHEEDAKKVILAAREHWFNEESTEGNA</sequence>
<proteinExistence type="inferred from homology"/>
<comment type="similarity">
    <text evidence="7">Belongs to the NusA family.</text>
</comment>
<dbReference type="PANTHER" id="PTHR22648">
    <property type="entry name" value="TRANSCRIPTION TERMINATION FACTOR NUSA"/>
    <property type="match status" value="1"/>
</dbReference>
<comment type="subunit">
    <text evidence="7">Monomer. Binds directly to the core enzyme of the DNA-dependent RNA polymerase and to nascent RNA.</text>
</comment>
<evidence type="ECO:0000256" key="7">
    <source>
        <dbReference type="HAMAP-Rule" id="MF_00945"/>
    </source>
</evidence>
<dbReference type="InterPro" id="IPR058582">
    <property type="entry name" value="KH_NusA_2nd"/>
</dbReference>
<dbReference type="InterPro" id="IPR025249">
    <property type="entry name" value="TF_NusA_KH_1st"/>
</dbReference>
<dbReference type="InterPro" id="IPR009019">
    <property type="entry name" value="KH_sf_prok-type"/>
</dbReference>
<gene>
    <name evidence="7 9" type="primary">nusA</name>
    <name evidence="9" type="ORF">NCTC12742_00772</name>
</gene>
<keyword evidence="5 7" id="KW-0805">Transcription regulation</keyword>
<protein>
    <recommendedName>
        <fullName evidence="7">Transcription termination/antitermination protein NusA</fullName>
    </recommendedName>
</protein>
<comment type="subcellular location">
    <subcellularLocation>
        <location evidence="7">Cytoplasm</location>
    </subcellularLocation>
</comment>
<dbReference type="FunFam" id="3.30.300.20:FF:000005">
    <property type="entry name" value="Transcription termination/antitermination protein NusA"/>
    <property type="match status" value="1"/>
</dbReference>
<dbReference type="HAMAP" id="MF_00945_B">
    <property type="entry name" value="NusA_B"/>
    <property type="match status" value="1"/>
</dbReference>
<dbReference type="GO" id="GO:0031564">
    <property type="term" value="P:transcription antitermination"/>
    <property type="evidence" value="ECO:0007669"/>
    <property type="project" value="UniProtKB-UniRule"/>
</dbReference>
<evidence type="ECO:0000256" key="4">
    <source>
        <dbReference type="ARBA" id="ARBA00022884"/>
    </source>
</evidence>
<keyword evidence="3 7" id="KW-0889">Transcription antitermination</keyword>
<evidence type="ECO:0000313" key="9">
    <source>
        <dbReference type="EMBL" id="VEJ50589.1"/>
    </source>
</evidence>
<dbReference type="InterPro" id="IPR003029">
    <property type="entry name" value="S1_domain"/>
</dbReference>
<dbReference type="FunFam" id="3.30.1480.10:FF:000006">
    <property type="entry name" value="Transcription termination/antitermination protein NusA"/>
    <property type="match status" value="1"/>
</dbReference>
<dbReference type="Gene3D" id="3.30.300.20">
    <property type="match status" value="2"/>
</dbReference>
<dbReference type="SMART" id="SM00316">
    <property type="entry name" value="S1"/>
    <property type="match status" value="1"/>
</dbReference>
<dbReference type="GO" id="GO:0003746">
    <property type="term" value="F:translation elongation factor activity"/>
    <property type="evidence" value="ECO:0007669"/>
    <property type="project" value="UniProtKB-KW"/>
</dbReference>
<dbReference type="InterPro" id="IPR010214">
    <property type="entry name" value="Tscrpt_termin_fac_NusA_C_rpt"/>
</dbReference>
<dbReference type="Proteomes" id="UP000272771">
    <property type="component" value="Chromosome"/>
</dbReference>
<dbReference type="NCBIfam" id="TIGR01954">
    <property type="entry name" value="nusA_Cterm_rpt"/>
    <property type="match status" value="2"/>
</dbReference>
<feature type="domain" description="S1 motif" evidence="8">
    <location>
        <begin position="140"/>
        <end position="206"/>
    </location>
</feature>
<dbReference type="CDD" id="cd04455">
    <property type="entry name" value="S1_NusA"/>
    <property type="match status" value="1"/>
</dbReference>
<evidence type="ECO:0000256" key="3">
    <source>
        <dbReference type="ARBA" id="ARBA00022814"/>
    </source>
</evidence>
<dbReference type="CDD" id="cd22529">
    <property type="entry name" value="KH-II_NusA_rpt2"/>
    <property type="match status" value="1"/>
</dbReference>
<keyword evidence="9" id="KW-0648">Protein biosynthesis</keyword>
<dbReference type="Pfam" id="PF13184">
    <property type="entry name" value="KH_NusA_1st"/>
    <property type="match status" value="1"/>
</dbReference>